<dbReference type="RefSeq" id="WP_044242819.1">
    <property type="nucleotide sequence ID" value="NZ_ASRX01000026.1"/>
</dbReference>
<organism evidence="4 5">
    <name type="scientific">Chondromyces apiculatus DSM 436</name>
    <dbReference type="NCBI Taxonomy" id="1192034"/>
    <lineage>
        <taxon>Bacteria</taxon>
        <taxon>Pseudomonadati</taxon>
        <taxon>Myxococcota</taxon>
        <taxon>Polyangia</taxon>
        <taxon>Polyangiales</taxon>
        <taxon>Polyangiaceae</taxon>
        <taxon>Chondromyces</taxon>
    </lineage>
</organism>
<dbReference type="EMBL" id="ASRX01000026">
    <property type="protein sequence ID" value="EYF05214.1"/>
    <property type="molecule type" value="Genomic_DNA"/>
</dbReference>
<dbReference type="Proteomes" id="UP000019678">
    <property type="component" value="Unassembled WGS sequence"/>
</dbReference>
<evidence type="ECO:0000313" key="5">
    <source>
        <dbReference type="Proteomes" id="UP000019678"/>
    </source>
</evidence>
<dbReference type="STRING" id="1192034.CAP_3579"/>
<keyword evidence="5" id="KW-1185">Reference proteome</keyword>
<feature type="domain" description="CBS" evidence="3">
    <location>
        <begin position="76"/>
        <end position="133"/>
    </location>
</feature>
<evidence type="ECO:0000259" key="3">
    <source>
        <dbReference type="PROSITE" id="PS51371"/>
    </source>
</evidence>
<dbReference type="SUPFAM" id="SSF54631">
    <property type="entry name" value="CBS-domain pair"/>
    <property type="match status" value="1"/>
</dbReference>
<dbReference type="Pfam" id="PF00571">
    <property type="entry name" value="CBS"/>
    <property type="match status" value="2"/>
</dbReference>
<dbReference type="InterPro" id="IPR000644">
    <property type="entry name" value="CBS_dom"/>
</dbReference>
<dbReference type="InterPro" id="IPR051462">
    <property type="entry name" value="CBS_domain-containing"/>
</dbReference>
<comment type="caution">
    <text evidence="4">The sequence shown here is derived from an EMBL/GenBank/DDBJ whole genome shotgun (WGS) entry which is preliminary data.</text>
</comment>
<protein>
    <submittedName>
        <fullName evidence="4">Putative transcriptional regulator, XRE family</fullName>
    </submittedName>
</protein>
<dbReference type="PROSITE" id="PS51371">
    <property type="entry name" value="CBS"/>
    <property type="match status" value="2"/>
</dbReference>
<dbReference type="InterPro" id="IPR046342">
    <property type="entry name" value="CBS_dom_sf"/>
</dbReference>
<dbReference type="SMART" id="SM00116">
    <property type="entry name" value="CBS"/>
    <property type="match status" value="2"/>
</dbReference>
<keyword evidence="2" id="KW-0129">CBS domain</keyword>
<name>A0A017T7J9_9BACT</name>
<dbReference type="AlphaFoldDB" id="A0A017T7J9"/>
<dbReference type="Gene3D" id="3.10.580.10">
    <property type="entry name" value="CBS-domain"/>
    <property type="match status" value="1"/>
</dbReference>
<dbReference type="eggNOG" id="COG0517">
    <property type="taxonomic scope" value="Bacteria"/>
</dbReference>
<sequence length="133" mass="14582">MPSSRTIGAYMTPSPLTVPRDTPMAQAFKTMEEHGFRHLPVLDGEHLVGLVSERELRVVENMRGIDSAYVTVGDFILEAPYAVSPDTLALEAVRVMRERKIGSAVVVEGDKVVGLFTTTDALRLLIDVLEQGD</sequence>
<reference evidence="4 5" key="1">
    <citation type="submission" date="2013-05" db="EMBL/GenBank/DDBJ databases">
        <title>Genome assembly of Chondromyces apiculatus DSM 436.</title>
        <authorList>
            <person name="Sharma G."/>
            <person name="Khatri I."/>
            <person name="Kaur C."/>
            <person name="Mayilraj S."/>
            <person name="Subramanian S."/>
        </authorList>
    </citation>
    <scope>NUCLEOTIDE SEQUENCE [LARGE SCALE GENOMIC DNA]</scope>
    <source>
        <strain evidence="4 5">DSM 436</strain>
    </source>
</reference>
<feature type="domain" description="CBS" evidence="3">
    <location>
        <begin position="11"/>
        <end position="67"/>
    </location>
</feature>
<gene>
    <name evidence="4" type="ORF">CAP_3579</name>
</gene>
<dbReference type="PANTHER" id="PTHR48108:SF34">
    <property type="entry name" value="CBS DOMAIN-CONTAINING PROTEIN YHCV"/>
    <property type="match status" value="1"/>
</dbReference>
<keyword evidence="1" id="KW-0677">Repeat</keyword>
<proteinExistence type="predicted"/>
<accession>A0A017T7J9</accession>
<dbReference type="OrthoDB" id="9802114at2"/>
<evidence type="ECO:0000313" key="4">
    <source>
        <dbReference type="EMBL" id="EYF05214.1"/>
    </source>
</evidence>
<dbReference type="PANTHER" id="PTHR48108">
    <property type="entry name" value="CBS DOMAIN-CONTAINING PROTEIN CBSX2, CHLOROPLASTIC"/>
    <property type="match status" value="1"/>
</dbReference>
<evidence type="ECO:0000256" key="2">
    <source>
        <dbReference type="PROSITE-ProRule" id="PRU00703"/>
    </source>
</evidence>
<evidence type="ECO:0000256" key="1">
    <source>
        <dbReference type="ARBA" id="ARBA00022737"/>
    </source>
</evidence>